<evidence type="ECO:0000256" key="3">
    <source>
        <dbReference type="ARBA" id="ARBA00023315"/>
    </source>
</evidence>
<dbReference type="SUPFAM" id="SSF52777">
    <property type="entry name" value="CoA-dependent acyltransferases"/>
    <property type="match status" value="2"/>
</dbReference>
<dbReference type="PROSITE" id="PS00439">
    <property type="entry name" value="ACYLTRANSF_C_1"/>
    <property type="match status" value="1"/>
</dbReference>
<accession>A0A9P0CTE3</accession>
<evidence type="ECO:0000313" key="6">
    <source>
        <dbReference type="EMBL" id="CAH1109107.1"/>
    </source>
</evidence>
<dbReference type="InterPro" id="IPR000542">
    <property type="entry name" value="Carn_acyl_trans"/>
</dbReference>
<dbReference type="EMBL" id="OV651815">
    <property type="protein sequence ID" value="CAH1109107.1"/>
    <property type="molecule type" value="Genomic_DNA"/>
</dbReference>
<sequence>MIVSKHKLILDQNIVRRISNIIKNTPAMSTFAGKKLFQNSLKLPSLPVPSLNQTIEKYVKTVTPFLTESELLNTKKLLKEFSDEGGTGKKLQKLLVERAHQHENWLDEWWLHTAYLEYRDPVVVFSSPGLVFPFEEFSNESDRLKYTARLILAAVQYYLNIWSEKLPLDKMGKDPLDMNQYKKIFGTCRIPQLKRDALEFNPESKHIIIARNNNFFRLDILNKNGELPSENELIDELSIIITKSEDPGPSIGVLTSENRDTWSQAYAELIKGEDGTVGLTYEHSPSEGQPIAVMTDFLIDYIKNNGSKDLHDTKIETEPRKLEFNISDSLQKYIQQANVNIDKLADNLDLDAFQFTSFGKEFVKSQKMSPDSYIQIAMQYAFYRIHQTPGAHYESAATRKYIHGRTETIRSCSIESIAFAKAMLDNNKSINEKVAALKEAIASHKKYSLEAVNGFGVDRHLLGLKLIALENNIELPAVYKDKAYILSSRMRISTSQVATKCDGFMCYGPLTPDGYGCCYNPRPYDINFAVSAFVEHPDTTAKKFRESLEASLKDMHDILVFTQKAKL</sequence>
<evidence type="ECO:0000313" key="7">
    <source>
        <dbReference type="Proteomes" id="UP001153636"/>
    </source>
</evidence>
<dbReference type="GO" id="GO:0019254">
    <property type="term" value="P:carnitine metabolic process, CoA-linked"/>
    <property type="evidence" value="ECO:0007669"/>
    <property type="project" value="TreeGrafter"/>
</dbReference>
<evidence type="ECO:0000259" key="5">
    <source>
        <dbReference type="Pfam" id="PF00755"/>
    </source>
</evidence>
<dbReference type="PANTHER" id="PTHR22589:SF103">
    <property type="entry name" value="CARNITINE O-ACETYL-TRANSFERASE, ISOFORM A-RELATED"/>
    <property type="match status" value="1"/>
</dbReference>
<dbReference type="OrthoDB" id="240216at2759"/>
<reference evidence="6" key="1">
    <citation type="submission" date="2022-01" db="EMBL/GenBank/DDBJ databases">
        <authorList>
            <person name="King R."/>
        </authorList>
    </citation>
    <scope>NUCLEOTIDE SEQUENCE</scope>
</reference>
<dbReference type="Pfam" id="PF00755">
    <property type="entry name" value="Carn_acyltransf"/>
    <property type="match status" value="1"/>
</dbReference>
<organism evidence="6 7">
    <name type="scientific">Psylliodes chrysocephalus</name>
    <dbReference type="NCBI Taxonomy" id="3402493"/>
    <lineage>
        <taxon>Eukaryota</taxon>
        <taxon>Metazoa</taxon>
        <taxon>Ecdysozoa</taxon>
        <taxon>Arthropoda</taxon>
        <taxon>Hexapoda</taxon>
        <taxon>Insecta</taxon>
        <taxon>Pterygota</taxon>
        <taxon>Neoptera</taxon>
        <taxon>Endopterygota</taxon>
        <taxon>Coleoptera</taxon>
        <taxon>Polyphaga</taxon>
        <taxon>Cucujiformia</taxon>
        <taxon>Chrysomeloidea</taxon>
        <taxon>Chrysomelidae</taxon>
        <taxon>Galerucinae</taxon>
        <taxon>Alticini</taxon>
        <taxon>Psylliodes</taxon>
    </lineage>
</organism>
<dbReference type="Proteomes" id="UP001153636">
    <property type="component" value="Chromosome 3"/>
</dbReference>
<dbReference type="InterPro" id="IPR042231">
    <property type="entry name" value="Cho/carn_acyl_trans_2"/>
</dbReference>
<keyword evidence="7" id="KW-1185">Reference proteome</keyword>
<evidence type="ECO:0000256" key="2">
    <source>
        <dbReference type="ARBA" id="ARBA00022679"/>
    </source>
</evidence>
<feature type="active site" description="Proton acceptor" evidence="4">
    <location>
        <position position="283"/>
    </location>
</feature>
<gene>
    <name evidence="6" type="ORF">PSYICH_LOCUS8503</name>
</gene>
<dbReference type="InterPro" id="IPR023213">
    <property type="entry name" value="CAT-like_dom_sf"/>
</dbReference>
<dbReference type="Gene3D" id="3.30.559.70">
    <property type="entry name" value="Choline/Carnitine o-acyltransferase, domain 2"/>
    <property type="match status" value="2"/>
</dbReference>
<evidence type="ECO:0000256" key="4">
    <source>
        <dbReference type="PIRSR" id="PIRSR600542-1"/>
    </source>
</evidence>
<protein>
    <recommendedName>
        <fullName evidence="5">Choline/carnitine acyltransferase domain-containing protein</fullName>
    </recommendedName>
</protein>
<dbReference type="InterPro" id="IPR039551">
    <property type="entry name" value="Cho/carn_acyl_trans"/>
</dbReference>
<dbReference type="GO" id="GO:0005777">
    <property type="term" value="C:peroxisome"/>
    <property type="evidence" value="ECO:0007669"/>
    <property type="project" value="TreeGrafter"/>
</dbReference>
<comment type="similarity">
    <text evidence="1">Belongs to the carnitine/choline acetyltransferase family.</text>
</comment>
<feature type="domain" description="Choline/carnitine acyltransferase" evidence="5">
    <location>
        <begin position="269"/>
        <end position="549"/>
    </location>
</feature>
<evidence type="ECO:0000256" key="1">
    <source>
        <dbReference type="ARBA" id="ARBA00005232"/>
    </source>
</evidence>
<keyword evidence="3" id="KW-0012">Acyltransferase</keyword>
<dbReference type="PANTHER" id="PTHR22589">
    <property type="entry name" value="CARNITINE O-ACYLTRANSFERASE"/>
    <property type="match status" value="1"/>
</dbReference>
<dbReference type="Gene3D" id="3.30.559.10">
    <property type="entry name" value="Chloramphenicol acetyltransferase-like domain"/>
    <property type="match status" value="2"/>
</dbReference>
<dbReference type="GO" id="GO:0004092">
    <property type="term" value="F:carnitine O-acetyltransferase activity"/>
    <property type="evidence" value="ECO:0007669"/>
    <property type="project" value="TreeGrafter"/>
</dbReference>
<keyword evidence="2" id="KW-0808">Transferase</keyword>
<proteinExistence type="inferred from homology"/>
<dbReference type="AlphaFoldDB" id="A0A9P0CTE3"/>
<name>A0A9P0CTE3_9CUCU</name>